<evidence type="ECO:0000313" key="1">
    <source>
        <dbReference type="EMBL" id="SNS58831.1"/>
    </source>
</evidence>
<dbReference type="EMBL" id="FZOY01000002">
    <property type="protein sequence ID" value="SNS58831.1"/>
    <property type="molecule type" value="Genomic_DNA"/>
</dbReference>
<name>A0A239FPJ5_9RHOB</name>
<organism evidence="1 2">
    <name type="scientific">Tropicimonas sediminicola</name>
    <dbReference type="NCBI Taxonomy" id="1031541"/>
    <lineage>
        <taxon>Bacteria</taxon>
        <taxon>Pseudomonadati</taxon>
        <taxon>Pseudomonadota</taxon>
        <taxon>Alphaproteobacteria</taxon>
        <taxon>Rhodobacterales</taxon>
        <taxon>Roseobacteraceae</taxon>
        <taxon>Tropicimonas</taxon>
    </lineage>
</organism>
<dbReference type="RefSeq" id="WP_176442804.1">
    <property type="nucleotide sequence ID" value="NZ_FZOY01000002.1"/>
</dbReference>
<evidence type="ECO:0000313" key="2">
    <source>
        <dbReference type="Proteomes" id="UP000198426"/>
    </source>
</evidence>
<accession>A0A239FPJ5</accession>
<proteinExistence type="predicted"/>
<reference evidence="1 2" key="1">
    <citation type="submission" date="2017-06" db="EMBL/GenBank/DDBJ databases">
        <authorList>
            <person name="Kim H.J."/>
            <person name="Triplett B.A."/>
        </authorList>
    </citation>
    <scope>NUCLEOTIDE SEQUENCE [LARGE SCALE GENOMIC DNA]</scope>
    <source>
        <strain evidence="1 2">DSM 29339</strain>
    </source>
</reference>
<dbReference type="AlphaFoldDB" id="A0A239FPJ5"/>
<keyword evidence="2" id="KW-1185">Reference proteome</keyword>
<dbReference type="Proteomes" id="UP000198426">
    <property type="component" value="Unassembled WGS sequence"/>
</dbReference>
<gene>
    <name evidence="1" type="ORF">SAMN05421757_102780</name>
</gene>
<sequence>MGFPAKTATSPGLVALRRGLASFALGVLAGATMALADPLFLSSSAALSAAPSGQSSELATVSVAARVERLETTDGFHRVALEGWARAGASRVLFALPGKRILVASIAKDQVDTLEQTGEVVDADTGITWNRMRIEGWIPEAAAEPQIDPIWSAAWTFFTERCTACHQRRVPDHYTANQWRSLIKVMGPRTGLPEEEQMLILAFLQHHASDTIAQRPNTRTGAVIAPGR</sequence>
<protein>
    <submittedName>
        <fullName evidence="1">Trimethylamine-N-oxide reductase (Cytochrome c), cytochrome c-type subunit TorC</fullName>
    </submittedName>
</protein>